<protein>
    <submittedName>
        <fullName evidence="1">Uncharacterized protein</fullName>
    </submittedName>
</protein>
<keyword evidence="2" id="KW-1185">Reference proteome</keyword>
<proteinExistence type="predicted"/>
<name>A0ACC2NUL2_9HYME</name>
<dbReference type="EMBL" id="CM056743">
    <property type="protein sequence ID" value="KAJ8674563.1"/>
    <property type="molecule type" value="Genomic_DNA"/>
</dbReference>
<evidence type="ECO:0000313" key="2">
    <source>
        <dbReference type="Proteomes" id="UP001239111"/>
    </source>
</evidence>
<comment type="caution">
    <text evidence="1">The sequence shown here is derived from an EMBL/GenBank/DDBJ whole genome shotgun (WGS) entry which is preliminary data.</text>
</comment>
<accession>A0ACC2NUL2</accession>
<gene>
    <name evidence="1" type="ORF">QAD02_005825</name>
</gene>
<organism evidence="1 2">
    <name type="scientific">Eretmocerus hayati</name>
    <dbReference type="NCBI Taxonomy" id="131215"/>
    <lineage>
        <taxon>Eukaryota</taxon>
        <taxon>Metazoa</taxon>
        <taxon>Ecdysozoa</taxon>
        <taxon>Arthropoda</taxon>
        <taxon>Hexapoda</taxon>
        <taxon>Insecta</taxon>
        <taxon>Pterygota</taxon>
        <taxon>Neoptera</taxon>
        <taxon>Endopterygota</taxon>
        <taxon>Hymenoptera</taxon>
        <taxon>Apocrita</taxon>
        <taxon>Proctotrupomorpha</taxon>
        <taxon>Chalcidoidea</taxon>
        <taxon>Aphelinidae</taxon>
        <taxon>Aphelininae</taxon>
        <taxon>Eretmocerus</taxon>
    </lineage>
</organism>
<reference evidence="1" key="1">
    <citation type="submission" date="2023-04" db="EMBL/GenBank/DDBJ databases">
        <title>A chromosome-level genome assembly of the parasitoid wasp Eretmocerus hayati.</title>
        <authorList>
            <person name="Zhong Y."/>
            <person name="Liu S."/>
            <person name="Liu Y."/>
        </authorList>
    </citation>
    <scope>NUCLEOTIDE SEQUENCE</scope>
    <source>
        <strain evidence="1">ZJU_SS_LIU_2023</strain>
    </source>
</reference>
<sequence length="626" mass="70620">VQLFSISTLNQIIEIMVTYVYRLIFVILVTIRQSTNQVFFRRISLLEGLPEKVKLDRASGVDNTIRAIDDLNSALDLKFLLLAKQHKGVQGYERFATSMLKFFIELEMIDEGFKKSLEYSTAMEMSDAGKIESAKYFARLVHENYKIGSPFGRITELINAEFLKQFQTFADVCVSNMSLLQLVTRLYQNIQWASIKFQMTTEIVHKIMEKYNILNETDLNEWKGQFDSFIIDSAFDDLTIKSQTSLNQVSREVYACGIPTGILNSTISEIQAFRRMFIQQCSGYQMDIDPYKSHLDCELIKNSPSELCDTSMKGGNCSVWQHCEGKISCENLRENITVCFRKNSGNNKHVNYSTTKKYKSNCEKSYSLERKIVSETLSSLFQPPIPVKKICKPCQCVCQRELYYLSVEIAESKWQDGSVIVGARLQIVNKTLIVQIKQGKLSHSGGIIPNSTHWLPPKIGRKEEIPLEQITAFDLTNVLLPKGRVMTGLGLWRESVNLATRIRLVVLSHAGSSALGHFVSLSVPIFNVSGPGISEIELSNRRSPTAVRRNNPSALRIRNKFVKLTVSKGKDGGQSTIPFIDPRDVIPNPLTALAGAGLYWRGGENSGGFIGIELLTYNFLPFLDDQ</sequence>
<dbReference type="Proteomes" id="UP001239111">
    <property type="component" value="Chromosome 3"/>
</dbReference>
<feature type="non-terminal residue" evidence="1">
    <location>
        <position position="1"/>
    </location>
</feature>
<evidence type="ECO:0000313" key="1">
    <source>
        <dbReference type="EMBL" id="KAJ8674563.1"/>
    </source>
</evidence>